<dbReference type="SUPFAM" id="SSF56112">
    <property type="entry name" value="Protein kinase-like (PK-like)"/>
    <property type="match status" value="1"/>
</dbReference>
<accession>A0A183J6T3</accession>
<dbReference type="GO" id="GO:0005524">
    <property type="term" value="F:ATP binding"/>
    <property type="evidence" value="ECO:0007669"/>
    <property type="project" value="InterPro"/>
</dbReference>
<reference evidence="3 4" key="2">
    <citation type="submission" date="2018-11" db="EMBL/GenBank/DDBJ databases">
        <authorList>
            <consortium name="Pathogen Informatics"/>
        </authorList>
    </citation>
    <scope>NUCLEOTIDE SEQUENCE [LARGE SCALE GENOMIC DNA]</scope>
</reference>
<dbReference type="EMBL" id="UZAM01015950">
    <property type="protein sequence ID" value="VDP41226.1"/>
    <property type="molecule type" value="Genomic_DNA"/>
</dbReference>
<evidence type="ECO:0000259" key="2">
    <source>
        <dbReference type="PROSITE" id="PS50011"/>
    </source>
</evidence>
<gene>
    <name evidence="3" type="ORF">SBAD_LOCUS11580</name>
</gene>
<dbReference type="PANTHER" id="PTHR11909">
    <property type="entry name" value="CASEIN KINASE-RELATED"/>
    <property type="match status" value="1"/>
</dbReference>
<dbReference type="InterPro" id="IPR050235">
    <property type="entry name" value="CK1_Ser-Thr_kinase"/>
</dbReference>
<evidence type="ECO:0000313" key="4">
    <source>
        <dbReference type="Proteomes" id="UP000270296"/>
    </source>
</evidence>
<name>A0A183J6T3_9BILA</name>
<dbReference type="Proteomes" id="UP000270296">
    <property type="component" value="Unassembled WGS sequence"/>
</dbReference>
<organism evidence="5">
    <name type="scientific">Soboliphyme baturini</name>
    <dbReference type="NCBI Taxonomy" id="241478"/>
    <lineage>
        <taxon>Eukaryota</taxon>
        <taxon>Metazoa</taxon>
        <taxon>Ecdysozoa</taxon>
        <taxon>Nematoda</taxon>
        <taxon>Enoplea</taxon>
        <taxon>Dorylaimia</taxon>
        <taxon>Dioctophymatida</taxon>
        <taxon>Dioctophymatoidea</taxon>
        <taxon>Soboliphymatidae</taxon>
        <taxon>Soboliphyme</taxon>
    </lineage>
</organism>
<feature type="compositionally biased region" description="Basic residues" evidence="1">
    <location>
        <begin position="294"/>
        <end position="304"/>
    </location>
</feature>
<feature type="region of interest" description="Disordered" evidence="1">
    <location>
        <begin position="274"/>
        <end position="304"/>
    </location>
</feature>
<evidence type="ECO:0000313" key="5">
    <source>
        <dbReference type="WBParaSite" id="SBAD_0001196701-mRNA-1"/>
    </source>
</evidence>
<dbReference type="InterPro" id="IPR000719">
    <property type="entry name" value="Prot_kinase_dom"/>
</dbReference>
<dbReference type="GO" id="GO:0004672">
    <property type="term" value="F:protein kinase activity"/>
    <property type="evidence" value="ECO:0007669"/>
    <property type="project" value="InterPro"/>
</dbReference>
<proteinExistence type="predicted"/>
<dbReference type="WBParaSite" id="SBAD_0001196701-mRNA-1">
    <property type="protein sequence ID" value="SBAD_0001196701-mRNA-1"/>
    <property type="gene ID" value="SBAD_0001196701"/>
</dbReference>
<evidence type="ECO:0000313" key="3">
    <source>
        <dbReference type="EMBL" id="VDP41226.1"/>
    </source>
</evidence>
<dbReference type="OrthoDB" id="5979581at2759"/>
<feature type="domain" description="Protein kinase" evidence="2">
    <location>
        <begin position="1"/>
        <end position="204"/>
    </location>
</feature>
<dbReference type="PROSITE" id="PS50011">
    <property type="entry name" value="PROTEIN_KINASE_DOM"/>
    <property type="match status" value="1"/>
</dbReference>
<evidence type="ECO:0000256" key="1">
    <source>
        <dbReference type="SAM" id="MobiDB-lite"/>
    </source>
</evidence>
<dbReference type="AlphaFoldDB" id="A0A183J6T3"/>
<dbReference type="Pfam" id="PF00069">
    <property type="entry name" value="Pkinase"/>
    <property type="match status" value="1"/>
</dbReference>
<reference evidence="5" key="1">
    <citation type="submission" date="2016-06" db="UniProtKB">
        <authorList>
            <consortium name="WormBaseParasite"/>
        </authorList>
    </citation>
    <scope>IDENTIFICATION</scope>
</reference>
<sequence length="304" mass="35372">MAVELTGESVKQLQLKSPTGHFSNGTALYLAHASLEAIEHLHKIGYVHRNINPDHFLIGRGRFIRRLYIISFCNSRRYKGNDGVLYRERQRVKFVSTPRYASPSALRLKDQGRKDDLISWFFMVVELFRGSLPWSTHDIELMDEEAFEYKQLLEEVADEKEKIIFNRPEILIGDAPQELHDLLRYLMALDFDERPDYTGIRNFLFEICSTTVEDKTQLLDFEPSGMTAIEVDRPDMDESFVSDLQSFPEQDLITADKFKSTQYITPEFDIRDKHGTGLKAKKNNHASRYESKKRGNAKKLRKSR</sequence>
<protein>
    <submittedName>
        <fullName evidence="5">Protein kinase domain-containing protein</fullName>
    </submittedName>
</protein>
<dbReference type="Gene3D" id="1.10.510.10">
    <property type="entry name" value="Transferase(Phosphotransferase) domain 1"/>
    <property type="match status" value="1"/>
</dbReference>
<keyword evidence="4" id="KW-1185">Reference proteome</keyword>
<dbReference type="InterPro" id="IPR011009">
    <property type="entry name" value="Kinase-like_dom_sf"/>
</dbReference>